<evidence type="ECO:0000256" key="1">
    <source>
        <dbReference type="ARBA" id="ARBA00009986"/>
    </source>
</evidence>
<comment type="caution">
    <text evidence="10">The sequence shown here is derived from an EMBL/GenBank/DDBJ whole genome shotgun (WGS) entry which is preliminary data.</text>
</comment>
<comment type="catalytic activity">
    <reaction evidence="3">
        <text>(2S)-3-sulfolactaldehyde + NAD(+) + H2O = (2S)-3-sulfolactate + NADH + 2 H(+)</text>
        <dbReference type="Rhea" id="RHEA:47932"/>
        <dbReference type="ChEBI" id="CHEBI:15377"/>
        <dbReference type="ChEBI" id="CHEBI:15378"/>
        <dbReference type="ChEBI" id="CHEBI:57540"/>
        <dbReference type="ChEBI" id="CHEBI:57945"/>
        <dbReference type="ChEBI" id="CHEBI:61289"/>
        <dbReference type="ChEBI" id="CHEBI:90109"/>
        <dbReference type="EC" id="1.2.1.97"/>
    </reaction>
    <physiologicalReaction direction="left-to-right" evidence="3">
        <dbReference type="Rhea" id="RHEA:47933"/>
    </physiologicalReaction>
</comment>
<dbReference type="GO" id="GO:0016620">
    <property type="term" value="F:oxidoreductase activity, acting on the aldehyde or oxo group of donors, NAD or NADP as acceptor"/>
    <property type="evidence" value="ECO:0007669"/>
    <property type="project" value="InterPro"/>
</dbReference>
<dbReference type="Gene3D" id="3.40.309.10">
    <property type="entry name" value="Aldehyde Dehydrogenase, Chain A, domain 2"/>
    <property type="match status" value="1"/>
</dbReference>
<evidence type="ECO:0000256" key="8">
    <source>
        <dbReference type="RuleBase" id="RU003345"/>
    </source>
</evidence>
<dbReference type="InterPro" id="IPR016162">
    <property type="entry name" value="Ald_DH_N"/>
</dbReference>
<dbReference type="InterPro" id="IPR016163">
    <property type="entry name" value="Ald_DH_C"/>
</dbReference>
<reference evidence="10 11" key="1">
    <citation type="journal article" date="2013" name="PLoS ONE">
        <title>Identification and characterization of three novel lipases belonging to families II and V from Anaerovibrio lipolyticus 5ST.</title>
        <authorList>
            <person name="Prive F."/>
            <person name="Kaderbhai N.N."/>
            <person name="Girdwood S."/>
            <person name="Worgan H.J."/>
            <person name="Pinloche E."/>
            <person name="Scollan N.D."/>
            <person name="Huws S.A."/>
            <person name="Newbold C.J."/>
        </authorList>
    </citation>
    <scope>NUCLEOTIDE SEQUENCE [LARGE SCALE GENOMIC DNA]</scope>
    <source>
        <strain evidence="10 11">5S</strain>
    </source>
</reference>
<dbReference type="CDD" id="cd07088">
    <property type="entry name" value="ALDH_LactADH-AldA"/>
    <property type="match status" value="1"/>
</dbReference>
<dbReference type="STRING" id="82374.NZ47_00240"/>
<evidence type="ECO:0000313" key="11">
    <source>
        <dbReference type="Proteomes" id="UP000030993"/>
    </source>
</evidence>
<dbReference type="PROSITE" id="PS00687">
    <property type="entry name" value="ALDEHYDE_DEHYDR_GLU"/>
    <property type="match status" value="1"/>
</dbReference>
<dbReference type="EMBL" id="JSCE01000002">
    <property type="protein sequence ID" value="KHM53229.1"/>
    <property type="molecule type" value="Genomic_DNA"/>
</dbReference>
<evidence type="ECO:0000256" key="4">
    <source>
        <dbReference type="ARBA" id="ARBA00054572"/>
    </source>
</evidence>
<keyword evidence="11" id="KW-1185">Reference proteome</keyword>
<evidence type="ECO:0000256" key="6">
    <source>
        <dbReference type="ARBA" id="ARBA00067277"/>
    </source>
</evidence>
<evidence type="ECO:0000259" key="9">
    <source>
        <dbReference type="Pfam" id="PF00171"/>
    </source>
</evidence>
<accession>A0A0B2K0A6</accession>
<dbReference type="Pfam" id="PF00171">
    <property type="entry name" value="Aldedh"/>
    <property type="match status" value="1"/>
</dbReference>
<dbReference type="Gene3D" id="3.40.605.10">
    <property type="entry name" value="Aldehyde Dehydrogenase, Chain A, domain 1"/>
    <property type="match status" value="1"/>
</dbReference>
<evidence type="ECO:0000256" key="5">
    <source>
        <dbReference type="ARBA" id="ARBA00066984"/>
    </source>
</evidence>
<evidence type="ECO:0000256" key="7">
    <source>
        <dbReference type="PROSITE-ProRule" id="PRU10007"/>
    </source>
</evidence>
<dbReference type="Proteomes" id="UP000030993">
    <property type="component" value="Unassembled WGS sequence"/>
</dbReference>
<proteinExistence type="inferred from homology"/>
<protein>
    <recommendedName>
        <fullName evidence="6">3-sulfolactaldehyde dehydrogenase</fullName>
        <ecNumber evidence="5">1.2.1.97</ecNumber>
    </recommendedName>
</protein>
<dbReference type="RefSeq" id="WP_039205619.1">
    <property type="nucleotide sequence ID" value="NZ_DFHJ01000032.1"/>
</dbReference>
<feature type="active site" evidence="7">
    <location>
        <position position="248"/>
    </location>
</feature>
<dbReference type="FunFam" id="3.40.605.10:FF:000007">
    <property type="entry name" value="NAD/NADP-dependent betaine aldehyde dehydrogenase"/>
    <property type="match status" value="1"/>
</dbReference>
<evidence type="ECO:0000256" key="3">
    <source>
        <dbReference type="ARBA" id="ARBA00050326"/>
    </source>
</evidence>
<dbReference type="EC" id="1.2.1.97" evidence="5"/>
<dbReference type="FunFam" id="3.40.309.10:FF:000009">
    <property type="entry name" value="Aldehyde dehydrogenase A"/>
    <property type="match status" value="1"/>
</dbReference>
<feature type="domain" description="Aldehyde dehydrogenase" evidence="9">
    <location>
        <begin position="15"/>
        <end position="471"/>
    </location>
</feature>
<organism evidence="10 11">
    <name type="scientific">Anaerovibrio lipolyticus</name>
    <dbReference type="NCBI Taxonomy" id="82374"/>
    <lineage>
        <taxon>Bacteria</taxon>
        <taxon>Bacillati</taxon>
        <taxon>Bacillota</taxon>
        <taxon>Negativicutes</taxon>
        <taxon>Selenomonadales</taxon>
        <taxon>Selenomonadaceae</taxon>
        <taxon>Anaerovibrio</taxon>
    </lineage>
</organism>
<gene>
    <name evidence="10" type="ORF">NZ47_00240</name>
</gene>
<name>A0A0B2K0A6_9FIRM</name>
<dbReference type="InterPro" id="IPR015590">
    <property type="entry name" value="Aldehyde_DH_dom"/>
</dbReference>
<dbReference type="SUPFAM" id="SSF53720">
    <property type="entry name" value="ALDH-like"/>
    <property type="match status" value="1"/>
</dbReference>
<dbReference type="PANTHER" id="PTHR11699">
    <property type="entry name" value="ALDEHYDE DEHYDROGENASE-RELATED"/>
    <property type="match status" value="1"/>
</dbReference>
<dbReference type="InterPro" id="IPR016161">
    <property type="entry name" value="Ald_DH/histidinol_DH"/>
</dbReference>
<evidence type="ECO:0000313" key="10">
    <source>
        <dbReference type="EMBL" id="KHM53229.1"/>
    </source>
</evidence>
<dbReference type="InterPro" id="IPR029510">
    <property type="entry name" value="Ald_DH_CS_GLU"/>
</dbReference>
<dbReference type="AlphaFoldDB" id="A0A0B2K0A6"/>
<sequence length="484" mass="52837">MKQYELFINGEFVPNGDREMLDVINPATEEVISQVPKATKADVDAAVDAAFEAQKSWGKLPAIQRANYLMELAGLVRENRELFARTNTEEMGKPLAQSMDEAGWLGDYIQYFAAMARHIKGEIIPSDRPNENIFLYKMPIGVVAGIMPWNFPLFLIGRKVAPALIAGDTVVLKPSSDSPNGCYEFAKLVAKSSLPKGVINVVSGSGSVVGDALSGNPKVSLISMTGSTGAGKKIMKKAADNVTKVSLELGGKAPVIVMNDCKLDETVEHVYNSRIINSGQVCNAAERIYVQEGIADKFIEKIIARFQKATYGPGLGGDFDLGPMVNKAQQEHVDELVQSAIKEGAKVRCGGKKATVDGKGFYYEPTVVTDCTHDMTIMKEEIFGPVLPISTFKTLDEAIEKANDCVFGLTSSIYTQDFDVVMRALNEIKFGETYVNREHFEAFQGFHQGVRQSGLGGDDGEHGLDEFMETHICYVDYDLKAPGK</sequence>
<comment type="function">
    <text evidence="4">Part of the sulfo-TAL (or sulfo-SFT) pathway, a D-sulfoquinovose degradation pathway that produces sulfolactate (SL). Catalyzes the oxidation of 3-sulfolactaldehyde (SLA) to sulfolactate (SL).</text>
</comment>
<comment type="similarity">
    <text evidence="1 8">Belongs to the aldehyde dehydrogenase family.</text>
</comment>
<evidence type="ECO:0000256" key="2">
    <source>
        <dbReference type="ARBA" id="ARBA00023002"/>
    </source>
</evidence>
<dbReference type="NCBIfam" id="NF007497">
    <property type="entry name" value="PRK10090.1"/>
    <property type="match status" value="1"/>
</dbReference>
<keyword evidence="2 8" id="KW-0560">Oxidoreductase</keyword>